<name>A0A6H0KJ07_9BACE</name>
<sequence>MAQWSSIEEVAAKYGYETEYVWVLIAMREITVDYERPGVDIIDDESVQDFVNRNKNGLTLMYVDKLERYCIDHSKLCSMYLSLLGKQDKDIIVYKSAKYLYDELQDKWKKQCCQVQKLEKELALVRTTCRTCWLKKLCMIFKRIKSD</sequence>
<proteinExistence type="predicted"/>
<accession>A0A6H0KJ07</accession>
<evidence type="ECO:0000313" key="1">
    <source>
        <dbReference type="EMBL" id="QIU93416.1"/>
    </source>
</evidence>
<dbReference type="RefSeq" id="WP_167960543.1">
    <property type="nucleotide sequence ID" value="NZ_CP050831.1"/>
</dbReference>
<keyword evidence="2" id="KW-1185">Reference proteome</keyword>
<protein>
    <submittedName>
        <fullName evidence="1">Uncharacterized protein</fullName>
    </submittedName>
</protein>
<dbReference type="KEGG" id="bfc:BacF7301_04275"/>
<dbReference type="EMBL" id="CP050831">
    <property type="protein sequence ID" value="QIU93416.1"/>
    <property type="molecule type" value="Genomic_DNA"/>
</dbReference>
<reference evidence="1 2" key="1">
    <citation type="submission" date="2020-03" db="EMBL/GenBank/DDBJ databases">
        <title>Genomic analysis of Bacteroides faecium CBA7301.</title>
        <authorList>
            <person name="Kim J."/>
            <person name="Roh S.W."/>
        </authorList>
    </citation>
    <scope>NUCLEOTIDE SEQUENCE [LARGE SCALE GENOMIC DNA]</scope>
    <source>
        <strain evidence="1 2">CBA7301</strain>
    </source>
</reference>
<dbReference type="AlphaFoldDB" id="A0A6H0KJ07"/>
<dbReference type="Proteomes" id="UP000501780">
    <property type="component" value="Chromosome"/>
</dbReference>
<gene>
    <name evidence="1" type="ORF">BacF7301_04275</name>
</gene>
<organism evidence="1 2">
    <name type="scientific">Bacteroides faecium</name>
    <dbReference type="NCBI Taxonomy" id="2715212"/>
    <lineage>
        <taxon>Bacteria</taxon>
        <taxon>Pseudomonadati</taxon>
        <taxon>Bacteroidota</taxon>
        <taxon>Bacteroidia</taxon>
        <taxon>Bacteroidales</taxon>
        <taxon>Bacteroidaceae</taxon>
        <taxon>Bacteroides</taxon>
    </lineage>
</organism>
<evidence type="ECO:0000313" key="2">
    <source>
        <dbReference type="Proteomes" id="UP000501780"/>
    </source>
</evidence>